<reference evidence="2" key="1">
    <citation type="journal article" date="2019" name="Int. J. Syst. Evol. Microbiol.">
        <title>The Global Catalogue of Microorganisms (GCM) 10K type strain sequencing project: providing services to taxonomists for standard genome sequencing and annotation.</title>
        <authorList>
            <consortium name="The Broad Institute Genomics Platform"/>
            <consortium name="The Broad Institute Genome Sequencing Center for Infectious Disease"/>
            <person name="Wu L."/>
            <person name="Ma J."/>
        </authorList>
    </citation>
    <scope>NUCLEOTIDE SEQUENCE [LARGE SCALE GENOMIC DNA]</scope>
    <source>
        <strain evidence="2">JCM 16013</strain>
    </source>
</reference>
<keyword evidence="2" id="KW-1185">Reference proteome</keyword>
<proteinExistence type="predicted"/>
<dbReference type="EMBL" id="BAAAQM010000044">
    <property type="protein sequence ID" value="GAA1990972.1"/>
    <property type="molecule type" value="Genomic_DNA"/>
</dbReference>
<accession>A0ABP5E3C1</accession>
<evidence type="ECO:0000313" key="2">
    <source>
        <dbReference type="Proteomes" id="UP001499854"/>
    </source>
</evidence>
<dbReference type="Proteomes" id="UP001499854">
    <property type="component" value="Unassembled WGS sequence"/>
</dbReference>
<dbReference type="RefSeq" id="WP_344660782.1">
    <property type="nucleotide sequence ID" value="NZ_BAAAQM010000044.1"/>
</dbReference>
<organism evidence="1 2">
    <name type="scientific">Catenulispora subtropica</name>
    <dbReference type="NCBI Taxonomy" id="450798"/>
    <lineage>
        <taxon>Bacteria</taxon>
        <taxon>Bacillati</taxon>
        <taxon>Actinomycetota</taxon>
        <taxon>Actinomycetes</taxon>
        <taxon>Catenulisporales</taxon>
        <taxon>Catenulisporaceae</taxon>
        <taxon>Catenulispora</taxon>
    </lineage>
</organism>
<protein>
    <submittedName>
        <fullName evidence="1">Uncharacterized protein</fullName>
    </submittedName>
</protein>
<comment type="caution">
    <text evidence="1">The sequence shown here is derived from an EMBL/GenBank/DDBJ whole genome shotgun (WGS) entry which is preliminary data.</text>
</comment>
<name>A0ABP5E3C1_9ACTN</name>
<gene>
    <name evidence="1" type="ORF">GCM10009838_62920</name>
</gene>
<evidence type="ECO:0000313" key="1">
    <source>
        <dbReference type="EMBL" id="GAA1990972.1"/>
    </source>
</evidence>
<sequence length="314" mass="35427">MIDYTGFADRLAACPDRAARWDLLRDVQREWGFVGAGNVWTPRTEPVTETFEDLYDEFEGFDEADDDHGYAAVVPAAVNEYFAMAENSFRQAPRLYWTHPMDRPCRWPTARDVFRLRKHGIAEASIPPFHGEFMSEYEACFSWGYRESEAAADDDPPVYVLNSSRLTGELIEDLAEGPDDPENQLRVARSVTEWALAFVLTRLPFSSQYLLGKLEDEPNAVDPSLFDHAAVARHRVKDIGALTERQRSVLESSFPELGLLFWHDAGGGRLRGGRDVILRQWKDGDLFGSDYELSIAARTPEAMDAALATIGLEE</sequence>